<reference evidence="2" key="1">
    <citation type="journal article" date="2010" name="Science">
        <title>Plasticity of animal genome architecture unmasked by rapid evolution of a pelagic tunicate.</title>
        <authorList>
            <person name="Denoeud F."/>
            <person name="Henriet S."/>
            <person name="Mungpakdee S."/>
            <person name="Aury J.M."/>
            <person name="Da Silva C."/>
            <person name="Brinkmann H."/>
            <person name="Mikhaleva J."/>
            <person name="Olsen L.C."/>
            <person name="Jubin C."/>
            <person name="Canestro C."/>
            <person name="Bouquet J.M."/>
            <person name="Danks G."/>
            <person name="Poulain J."/>
            <person name="Campsteijn C."/>
            <person name="Adamski M."/>
            <person name="Cross I."/>
            <person name="Yadetie F."/>
            <person name="Muffato M."/>
            <person name="Louis A."/>
            <person name="Butcher S."/>
            <person name="Tsagkogeorga G."/>
            <person name="Konrad A."/>
            <person name="Singh S."/>
            <person name="Jensen M.F."/>
            <person name="Cong E.H."/>
            <person name="Eikeseth-Otteraa H."/>
            <person name="Noel B."/>
            <person name="Anthouard V."/>
            <person name="Porcel B.M."/>
            <person name="Kachouri-Lafond R."/>
            <person name="Nishino A."/>
            <person name="Ugolini M."/>
            <person name="Chourrout P."/>
            <person name="Nishida H."/>
            <person name="Aasland R."/>
            <person name="Huzurbazar S."/>
            <person name="Westhof E."/>
            <person name="Delsuc F."/>
            <person name="Lehrach H."/>
            <person name="Reinhardt R."/>
            <person name="Weissenbach J."/>
            <person name="Roy S.W."/>
            <person name="Artiguenave F."/>
            <person name="Postlethwait J.H."/>
            <person name="Manak J.R."/>
            <person name="Thompson E.M."/>
            <person name="Jaillon O."/>
            <person name="Du Pasquier L."/>
            <person name="Boudinot P."/>
            <person name="Liberles D.A."/>
            <person name="Volff J.N."/>
            <person name="Philippe H."/>
            <person name="Lenhard B."/>
            <person name="Roest Crollius H."/>
            <person name="Wincker P."/>
            <person name="Chourrout D."/>
        </authorList>
    </citation>
    <scope>NUCLEOTIDE SEQUENCE [LARGE SCALE GENOMIC DNA]</scope>
</reference>
<organism evidence="2">
    <name type="scientific">Oikopleura dioica</name>
    <name type="common">Tunicate</name>
    <dbReference type="NCBI Taxonomy" id="34765"/>
    <lineage>
        <taxon>Eukaryota</taxon>
        <taxon>Metazoa</taxon>
        <taxon>Chordata</taxon>
        <taxon>Tunicata</taxon>
        <taxon>Appendicularia</taxon>
        <taxon>Copelata</taxon>
        <taxon>Oikopleuridae</taxon>
        <taxon>Oikopleura</taxon>
    </lineage>
</organism>
<evidence type="ECO:0000313" key="4">
    <source>
        <dbReference type="Proteomes" id="UP000001307"/>
    </source>
</evidence>
<sequence>MSTDDSTTDSERDRPRRPSPSKKFAVLVKSSLYRINR</sequence>
<dbReference type="EMBL" id="FN653110">
    <property type="protein sequence ID" value="CBY12199.1"/>
    <property type="molecule type" value="Genomic_DNA"/>
</dbReference>
<evidence type="ECO:0000256" key="1">
    <source>
        <dbReference type="SAM" id="MobiDB-lite"/>
    </source>
</evidence>
<keyword evidence="4" id="KW-1185">Reference proteome</keyword>
<gene>
    <name evidence="2" type="ORF">GSOID_T00018077001</name>
    <name evidence="3" type="ORF">GSOID_T00021515001</name>
</gene>
<proteinExistence type="predicted"/>
<dbReference type="EMBL" id="FN654429">
    <property type="protein sequence ID" value="CBY33591.1"/>
    <property type="molecule type" value="Genomic_DNA"/>
</dbReference>
<accession>E4XQW3</accession>
<name>E4XQW3_OIKDI</name>
<dbReference type="AlphaFoldDB" id="E4XQW3"/>
<dbReference type="Proteomes" id="UP000001307">
    <property type="component" value="Unassembled WGS sequence"/>
</dbReference>
<evidence type="ECO:0000313" key="3">
    <source>
        <dbReference type="EMBL" id="CBY33591.1"/>
    </source>
</evidence>
<evidence type="ECO:0000313" key="2">
    <source>
        <dbReference type="EMBL" id="CBY12199.1"/>
    </source>
</evidence>
<protein>
    <submittedName>
        <fullName evidence="2">Uncharacterized protein</fullName>
    </submittedName>
</protein>
<feature type="region of interest" description="Disordered" evidence="1">
    <location>
        <begin position="1"/>
        <end position="25"/>
    </location>
</feature>
<dbReference type="Proteomes" id="UP000011014">
    <property type="component" value="Unassembled WGS sequence"/>
</dbReference>
<dbReference type="InParanoid" id="E4XQW3"/>